<gene>
    <name evidence="2" type="ORF">LCGC14_0112270</name>
</gene>
<reference evidence="2" key="1">
    <citation type="journal article" date="2015" name="Nature">
        <title>Complex archaea that bridge the gap between prokaryotes and eukaryotes.</title>
        <authorList>
            <person name="Spang A."/>
            <person name="Saw J.H."/>
            <person name="Jorgensen S.L."/>
            <person name="Zaremba-Niedzwiedzka K."/>
            <person name="Martijn J."/>
            <person name="Lind A.E."/>
            <person name="van Eijk R."/>
            <person name="Schleper C."/>
            <person name="Guy L."/>
            <person name="Ettema T.J."/>
        </authorList>
    </citation>
    <scope>NUCLEOTIDE SEQUENCE</scope>
</reference>
<evidence type="ECO:0000313" key="2">
    <source>
        <dbReference type="EMBL" id="KKO01872.1"/>
    </source>
</evidence>
<proteinExistence type="predicted"/>
<evidence type="ECO:0000256" key="1">
    <source>
        <dbReference type="SAM" id="Phobius"/>
    </source>
</evidence>
<feature type="transmembrane region" description="Helical" evidence="1">
    <location>
        <begin position="84"/>
        <end position="108"/>
    </location>
</feature>
<accession>A0A0F9XR14</accession>
<name>A0A0F9XR14_9ZZZZ</name>
<keyword evidence="1" id="KW-1133">Transmembrane helix</keyword>
<sequence>MSKKIIHIAGAAAVLALIASGAMAQVADVKEVSEKIGTQLEALGSLAGIVAFLSGFVFGIMGFMKLKANAANPNDPSNKVSTGFILIFVGAALIAVPTVMGVGVGSLFGDGGQNTDLEGNTPFTAIK</sequence>
<dbReference type="AlphaFoldDB" id="A0A0F9XR14"/>
<dbReference type="EMBL" id="LAZR01000033">
    <property type="protein sequence ID" value="KKO01872.1"/>
    <property type="molecule type" value="Genomic_DNA"/>
</dbReference>
<keyword evidence="1" id="KW-0472">Membrane</keyword>
<protein>
    <submittedName>
        <fullName evidence="2">Uncharacterized protein</fullName>
    </submittedName>
</protein>
<comment type="caution">
    <text evidence="2">The sequence shown here is derived from an EMBL/GenBank/DDBJ whole genome shotgun (WGS) entry which is preliminary data.</text>
</comment>
<organism evidence="2">
    <name type="scientific">marine sediment metagenome</name>
    <dbReference type="NCBI Taxonomy" id="412755"/>
    <lineage>
        <taxon>unclassified sequences</taxon>
        <taxon>metagenomes</taxon>
        <taxon>ecological metagenomes</taxon>
    </lineage>
</organism>
<feature type="transmembrane region" description="Helical" evidence="1">
    <location>
        <begin position="40"/>
        <end position="63"/>
    </location>
</feature>
<keyword evidence="1" id="KW-0812">Transmembrane</keyword>